<feature type="chain" id="PRO_5046303289" evidence="1">
    <location>
        <begin position="20"/>
        <end position="1500"/>
    </location>
</feature>
<evidence type="ECO:0000313" key="2">
    <source>
        <dbReference type="EMBL" id="GGZ45496.1"/>
    </source>
</evidence>
<dbReference type="Pfam" id="PF20459">
    <property type="entry name" value="DUF6712"/>
    <property type="match status" value="15"/>
</dbReference>
<dbReference type="GeneID" id="94367986"/>
<gene>
    <name evidence="2" type="ORF">GCM10008088_03420</name>
</gene>
<keyword evidence="1" id="KW-0732">Signal</keyword>
<organism evidence="2 3">
    <name type="scientific">Mesonia mobilis</name>
    <dbReference type="NCBI Taxonomy" id="369791"/>
    <lineage>
        <taxon>Bacteria</taxon>
        <taxon>Pseudomonadati</taxon>
        <taxon>Bacteroidota</taxon>
        <taxon>Flavobacteriia</taxon>
        <taxon>Flavobacteriales</taxon>
        <taxon>Flavobacteriaceae</taxon>
        <taxon>Mesonia</taxon>
    </lineage>
</organism>
<dbReference type="EMBL" id="BMWY01000001">
    <property type="protein sequence ID" value="GGZ45496.1"/>
    <property type="molecule type" value="Genomic_DNA"/>
</dbReference>
<protein>
    <submittedName>
        <fullName evidence="2">Uncharacterized protein</fullName>
    </submittedName>
</protein>
<evidence type="ECO:0000313" key="3">
    <source>
        <dbReference type="Proteomes" id="UP000615593"/>
    </source>
</evidence>
<dbReference type="Proteomes" id="UP000615593">
    <property type="component" value="Unassembled WGS sequence"/>
</dbReference>
<accession>A0ABQ3BHH7</accession>
<comment type="caution">
    <text evidence="2">The sequence shown here is derived from an EMBL/GenBank/DDBJ whole genome shotgun (WGS) entry which is preliminary data.</text>
</comment>
<name>A0ABQ3BHH7_9FLAO</name>
<dbReference type="InterPro" id="IPR046558">
    <property type="entry name" value="DUF6712"/>
</dbReference>
<proteinExistence type="predicted"/>
<keyword evidence="3" id="KW-1185">Reference proteome</keyword>
<sequence length="1500" mass="161734">MRKILLLSIFSLFSCYAIAQVGVGTDLPNPSTQLDVEANDKGILIPRIQLTSITDQQTITAGNVESLLVFNTETNAEVVPGYYYWYNGEWRKLLVSGEYSNETITFLTDNADGTFIYTNEDGTQITFDANTVTYTDNGNGSYTFTNANGQTLTIDVVGDVVTNIQNQGDIYDEIINMLDSNSDIFIDNGDGTFTHTAVDGTQVTFDANTVTYTDNGNGSYTFTNANEDSLTIDVVGDVVTNIQNQGDIYDEIINMLDTNSDIFVDNGDGTFTHTAVDGTQVTFDANTVTYTDNGNGSYTFTNDNGDSLTIDVVGDVVTNIQNQGDIYDEIINMLDTNSDIFVDNGDGTFTHTAVDGTQVTFDANTVTYTDNNDGSYTFTNANGDSLTVDVVGDVMTNIQNQGDIYDEIINMLDTNSDIFIDNGDGTFTHTAVDGTQVTFDANTVTYTDNGNGSYTFTNANGQTLTIDVVGDVVTNIQNQGDIYDEIINMLDTNSDIFVDNGDGTFTHTSVDGTQVTFDANTVTYTDNNDGSYTFTNANGDSLTIDVIGDVVTNIQNQGDIYDEIINMLDSNSDIFVDNGDGTFTHTAVDGTQVTFDANTVTYTDNNDGSYTFTNANGDSLMIDVVGDVVTNIQNQGDIYDEIINMLDSNSDIFVDNGDGTFTHTTVDGTQVTFDANTVTYTDNNDGSYTFTNANGDSLTIDVVGDVVTNIQNQGDIYDEIINMLDSNSDIFVDNGDGTFTHTTVDGTQVTFNANTVTYTDNNDGSYTFTNANGDSLTIDVVGDVVTNIQNQGDIYDEIINMLDTNSDIFVDNGDGTFTHTAVDGTQVTFDANTVTYTDNGNGSYTFTNANGDSLTIDVVGDVATNIQNQGDIYDEIINMLDSNSDIFVDNGDGTFTHTAVDGTQVTFDANTVTYTDNNDGSYTFTNANGQTLTIDVVGDVVTNIQNQGDIYDEIINMLDSNSDIFVDNGDGTFTHTAVDGTQVTFDANNVTYTDNGNGSYTFTNANGDSLTIDVVGDVVTNIQNQGDIYDEIINMLDTNSDVFVDNGDGTFTHTAVDGTQVTFDANTVTYTDNNDGSYTFTNANGQTLTVDVVGDVVTNIQNQGDIYDEIINMLDTNSDIFVDNGDGTFTHTTVDGTQVTFDANTVTYTDNNDGSYTFTNANGQTLTIDVVGDVVTNIQNQGDIYDEIINMLDTNSDVFVDNGDGTFTHTAVDGTQITFDANTVTYTDNGNGSYTFTNANGQTLTVDVVGDVVTNIQNQGDIYDEIINMLDTNSDIFVDNGDGTFTHTAVDGTQVTFDANTVTYADNGNGSYTFTNANGQTLTVEYFAENGLSQTNNTFQLGGNLIQPTAITTTATNTLAIEGLQDGHSPTHDVVVMDAQGILKKVKAAMPKFFYMPSILVPTSSDQVPAGETYGVIDLYDKYQDQFGGTGAVPLVTNTSNAGNTLPVLPATELNYYVTWYDTSVFYNVSISNNGVLNYSVYNTSAVTESSFMNIVFEVK</sequence>
<feature type="signal peptide" evidence="1">
    <location>
        <begin position="1"/>
        <end position="19"/>
    </location>
</feature>
<dbReference type="PROSITE" id="PS51257">
    <property type="entry name" value="PROKAR_LIPOPROTEIN"/>
    <property type="match status" value="1"/>
</dbReference>
<evidence type="ECO:0000256" key="1">
    <source>
        <dbReference type="SAM" id="SignalP"/>
    </source>
</evidence>
<reference evidence="3" key="1">
    <citation type="journal article" date="2019" name="Int. J. Syst. Evol. Microbiol.">
        <title>The Global Catalogue of Microorganisms (GCM) 10K type strain sequencing project: providing services to taxonomists for standard genome sequencing and annotation.</title>
        <authorList>
            <consortium name="The Broad Institute Genomics Platform"/>
            <consortium name="The Broad Institute Genome Sequencing Center for Infectious Disease"/>
            <person name="Wu L."/>
            <person name="Ma J."/>
        </authorList>
    </citation>
    <scope>NUCLEOTIDE SEQUENCE [LARGE SCALE GENOMIC DNA]</scope>
    <source>
        <strain evidence="3">KCTC 12708</strain>
    </source>
</reference>
<dbReference type="RefSeq" id="WP_189394861.1">
    <property type="nucleotide sequence ID" value="NZ_BMWY01000001.1"/>
</dbReference>